<evidence type="ECO:0000256" key="1">
    <source>
        <dbReference type="ARBA" id="ARBA00001947"/>
    </source>
</evidence>
<dbReference type="EC" id="2.1.1.14" evidence="5"/>
<gene>
    <name evidence="5" type="primary">metE_2</name>
    <name evidence="5" type="ORF">GMA8713_03458</name>
</gene>
<dbReference type="SUPFAM" id="SSF51726">
    <property type="entry name" value="UROD/MetE-like"/>
    <property type="match status" value="1"/>
</dbReference>
<dbReference type="GO" id="GO:0032259">
    <property type="term" value="P:methylation"/>
    <property type="evidence" value="ECO:0007669"/>
    <property type="project" value="UniProtKB-KW"/>
</dbReference>
<dbReference type="PANTHER" id="PTHR30519">
    <property type="entry name" value="5-METHYLTETRAHYDROPTEROYLTRIGLUTAMATE--HOMOCYSTEINE METHYLTRANSFERASE"/>
    <property type="match status" value="1"/>
</dbReference>
<protein>
    <submittedName>
        <fullName evidence="5">5-methyltetrahydropteroyltriglutamate--homocysteine methyltransferase</fullName>
        <ecNumber evidence="5">2.1.1.14</ecNumber>
    </submittedName>
</protein>
<dbReference type="AlphaFoldDB" id="A0A128FEN7"/>
<dbReference type="InterPro" id="IPR038071">
    <property type="entry name" value="UROD/MetE-like_sf"/>
</dbReference>
<keyword evidence="2" id="KW-0479">Metal-binding</keyword>
<dbReference type="InterPro" id="IPR002629">
    <property type="entry name" value="Met_Synth_C/arc"/>
</dbReference>
<keyword evidence="5" id="KW-0489">Methyltransferase</keyword>
<evidence type="ECO:0000259" key="4">
    <source>
        <dbReference type="Pfam" id="PF01717"/>
    </source>
</evidence>
<dbReference type="GO" id="GO:0003871">
    <property type="term" value="F:5-methyltetrahydropteroyltriglutamate-homocysteine S-methyltransferase activity"/>
    <property type="evidence" value="ECO:0007669"/>
    <property type="project" value="UniProtKB-EC"/>
</dbReference>
<accession>A0A128FEN7</accession>
<keyword evidence="3" id="KW-0862">Zinc</keyword>
<evidence type="ECO:0000313" key="6">
    <source>
        <dbReference type="Proteomes" id="UP000073601"/>
    </source>
</evidence>
<keyword evidence="6" id="KW-1185">Reference proteome</keyword>
<dbReference type="GO" id="GO:0008270">
    <property type="term" value="F:zinc ion binding"/>
    <property type="evidence" value="ECO:0007669"/>
    <property type="project" value="InterPro"/>
</dbReference>
<dbReference type="Proteomes" id="UP000073601">
    <property type="component" value="Unassembled WGS sequence"/>
</dbReference>
<name>A0A128FEN7_9GAMM</name>
<feature type="domain" description="Cobalamin-independent methionine synthase MetE C-terminal/archaeal" evidence="4">
    <location>
        <begin position="2"/>
        <end position="61"/>
    </location>
</feature>
<keyword evidence="5" id="KW-0808">Transferase</keyword>
<dbReference type="Pfam" id="PF01717">
    <property type="entry name" value="Meth_synt_2"/>
    <property type="match status" value="1"/>
</dbReference>
<organism evidence="5 6">
    <name type="scientific">Grimontia marina</name>
    <dbReference type="NCBI Taxonomy" id="646534"/>
    <lineage>
        <taxon>Bacteria</taxon>
        <taxon>Pseudomonadati</taxon>
        <taxon>Pseudomonadota</taxon>
        <taxon>Gammaproteobacteria</taxon>
        <taxon>Vibrionales</taxon>
        <taxon>Vibrionaceae</taxon>
        <taxon>Grimontia</taxon>
    </lineage>
</organism>
<comment type="cofactor">
    <cofactor evidence="1">
        <name>Zn(2+)</name>
        <dbReference type="ChEBI" id="CHEBI:29105"/>
    </cofactor>
</comment>
<evidence type="ECO:0000313" key="5">
    <source>
        <dbReference type="EMBL" id="CZF85269.1"/>
    </source>
</evidence>
<reference evidence="6" key="1">
    <citation type="submission" date="2016-02" db="EMBL/GenBank/DDBJ databases">
        <authorList>
            <person name="Rodrigo-Torres Lidia"/>
            <person name="Arahal R.David."/>
        </authorList>
    </citation>
    <scope>NUCLEOTIDE SEQUENCE [LARGE SCALE GENOMIC DNA]</scope>
    <source>
        <strain evidence="6">CECT 8713</strain>
    </source>
</reference>
<dbReference type="EMBL" id="FIZY01000036">
    <property type="protein sequence ID" value="CZF85269.1"/>
    <property type="molecule type" value="Genomic_DNA"/>
</dbReference>
<evidence type="ECO:0000256" key="3">
    <source>
        <dbReference type="ARBA" id="ARBA00022833"/>
    </source>
</evidence>
<dbReference type="GO" id="GO:0009086">
    <property type="term" value="P:methionine biosynthetic process"/>
    <property type="evidence" value="ECO:0007669"/>
    <property type="project" value="InterPro"/>
</dbReference>
<sequence length="62" mass="6749">MPLKASDWKTYLDWAVNAFKVSAASAASDTQIHTHMCYSEFNDIIESVAALGANVITIETSL</sequence>
<dbReference type="Gene3D" id="3.20.20.210">
    <property type="match status" value="1"/>
</dbReference>
<proteinExistence type="predicted"/>
<evidence type="ECO:0000256" key="2">
    <source>
        <dbReference type="ARBA" id="ARBA00022723"/>
    </source>
</evidence>